<gene>
    <name evidence="1" type="ORF">HP397_01325</name>
</gene>
<dbReference type="Proteomes" id="UP000526184">
    <property type="component" value="Unassembled WGS sequence"/>
</dbReference>
<reference evidence="1 2" key="1">
    <citation type="submission" date="2020-05" db="EMBL/GenBank/DDBJ databases">
        <title>Streptobacillus felis strain LHL191014123.</title>
        <authorList>
            <person name="Fawzy A."/>
            <person name="Rau J."/>
            <person name="Risse K."/>
            <person name="Schauerte N."/>
            <person name="Geiger C."/>
            <person name="Blom J."/>
            <person name="Imirzalioglu C."/>
            <person name="Falgenhauer J."/>
            <person name="Bach A."/>
            <person name="Herden C."/>
            <person name="Eisenberg T."/>
        </authorList>
    </citation>
    <scope>NUCLEOTIDE SEQUENCE [LARGE SCALE GENOMIC DNA]</scope>
    <source>
        <strain evidence="1 2">LHL191014123</strain>
    </source>
</reference>
<organism evidence="1 2">
    <name type="scientific">Streptobacillus felis</name>
    <dbReference type="NCBI Taxonomy" id="1384509"/>
    <lineage>
        <taxon>Bacteria</taxon>
        <taxon>Fusobacteriati</taxon>
        <taxon>Fusobacteriota</taxon>
        <taxon>Fusobacteriia</taxon>
        <taxon>Fusobacteriales</taxon>
        <taxon>Leptotrichiaceae</taxon>
        <taxon>Streptobacillus</taxon>
    </lineage>
</organism>
<keyword evidence="2" id="KW-1185">Reference proteome</keyword>
<accession>A0A7Z0T829</accession>
<comment type="caution">
    <text evidence="1">The sequence shown here is derived from an EMBL/GenBank/DDBJ whole genome shotgun (WGS) entry which is preliminary data.</text>
</comment>
<name>A0A7Z0T829_9FUSO</name>
<dbReference type="RefSeq" id="WP_180135393.1">
    <property type="nucleotide sequence ID" value="NZ_JABMKT010000003.1"/>
</dbReference>
<dbReference type="AlphaFoldDB" id="A0A7Z0T829"/>
<evidence type="ECO:0000313" key="1">
    <source>
        <dbReference type="EMBL" id="NYV27469.1"/>
    </source>
</evidence>
<evidence type="ECO:0000313" key="2">
    <source>
        <dbReference type="Proteomes" id="UP000526184"/>
    </source>
</evidence>
<sequence length="143" mass="16818">MVRFIIIFLLTSLVIKGSRKIIENYNDKFEKVMGIDNELVIVKRDLFGIKNIYIDLFNIKDLLIRSLSFNSNYDGVKIQKFKVVLVFLDKKIFINKKDNVLKIVKAIKVLDENLYYKLLDKTVFVLDPIRLTLEKEMEDINIG</sequence>
<proteinExistence type="predicted"/>
<dbReference type="EMBL" id="JABMKT010000003">
    <property type="protein sequence ID" value="NYV27469.1"/>
    <property type="molecule type" value="Genomic_DNA"/>
</dbReference>
<protein>
    <submittedName>
        <fullName evidence="1">Uncharacterized protein</fullName>
    </submittedName>
</protein>